<dbReference type="Pfam" id="PF07729">
    <property type="entry name" value="FCD"/>
    <property type="match status" value="1"/>
</dbReference>
<dbReference type="CDD" id="cd07377">
    <property type="entry name" value="WHTH_GntR"/>
    <property type="match status" value="1"/>
</dbReference>
<keyword evidence="1" id="KW-0805">Transcription regulation</keyword>
<dbReference type="EMBL" id="BMLQ01000012">
    <property type="protein sequence ID" value="GGO49579.1"/>
    <property type="molecule type" value="Genomic_DNA"/>
</dbReference>
<dbReference type="InterPro" id="IPR036388">
    <property type="entry name" value="WH-like_DNA-bd_sf"/>
</dbReference>
<keyword evidence="6" id="KW-1185">Reference proteome</keyword>
<keyword evidence="3" id="KW-0804">Transcription</keyword>
<dbReference type="SUPFAM" id="SSF48008">
    <property type="entry name" value="GntR ligand-binding domain-like"/>
    <property type="match status" value="1"/>
</dbReference>
<protein>
    <submittedName>
        <fullName evidence="5">GntR family transcriptional regulator</fullName>
    </submittedName>
</protein>
<dbReference type="SUPFAM" id="SSF46785">
    <property type="entry name" value="Winged helix' DNA-binding domain"/>
    <property type="match status" value="1"/>
</dbReference>
<dbReference type="PANTHER" id="PTHR43537:SF24">
    <property type="entry name" value="GLUCONATE OPERON TRANSCRIPTIONAL REPRESSOR"/>
    <property type="match status" value="1"/>
</dbReference>
<dbReference type="RefSeq" id="WP_188807136.1">
    <property type="nucleotide sequence ID" value="NZ_BAAAOU010000017.1"/>
</dbReference>
<dbReference type="InterPro" id="IPR008920">
    <property type="entry name" value="TF_FadR/GntR_C"/>
</dbReference>
<dbReference type="SMART" id="SM00895">
    <property type="entry name" value="FCD"/>
    <property type="match status" value="1"/>
</dbReference>
<evidence type="ECO:0000256" key="2">
    <source>
        <dbReference type="ARBA" id="ARBA00023125"/>
    </source>
</evidence>
<proteinExistence type="predicted"/>
<accession>A0ABQ2MC30</accession>
<sequence length="231" mass="25399">MTEATHIKRVAAPLRHQVAEGLRDDIHEGNFAPGQRLVESQLCERYGVSRTVVREALRQLETEGLIQVEPNRGPVVVVLTEQDVQDLYRVRGSLEGLAGELFAEAATADECDGLIREHQRLDLALKEGTLKDQVNAKDRFYDSLLAGTHNAVLQSMVASIHGRTRLFRSLSLQAPGRPQESIRELQTVTTAAAVDRDPAAARAACEAHISRAGELALKTLRQQDIEDALVP</sequence>
<evidence type="ECO:0000259" key="4">
    <source>
        <dbReference type="PROSITE" id="PS50949"/>
    </source>
</evidence>
<dbReference type="Gene3D" id="1.10.10.10">
    <property type="entry name" value="Winged helix-like DNA-binding domain superfamily/Winged helix DNA-binding domain"/>
    <property type="match status" value="1"/>
</dbReference>
<dbReference type="InterPro" id="IPR000524">
    <property type="entry name" value="Tscrpt_reg_HTH_GntR"/>
</dbReference>
<dbReference type="Pfam" id="PF00392">
    <property type="entry name" value="GntR"/>
    <property type="match status" value="1"/>
</dbReference>
<evidence type="ECO:0000313" key="5">
    <source>
        <dbReference type="EMBL" id="GGO49579.1"/>
    </source>
</evidence>
<dbReference type="InterPro" id="IPR011711">
    <property type="entry name" value="GntR_C"/>
</dbReference>
<feature type="domain" description="HTH gntR-type" evidence="4">
    <location>
        <begin position="12"/>
        <end position="79"/>
    </location>
</feature>
<evidence type="ECO:0000313" key="6">
    <source>
        <dbReference type="Proteomes" id="UP000642509"/>
    </source>
</evidence>
<organism evidence="5 6">
    <name type="scientific">Citricoccus zhacaiensis</name>
    <dbReference type="NCBI Taxonomy" id="489142"/>
    <lineage>
        <taxon>Bacteria</taxon>
        <taxon>Bacillati</taxon>
        <taxon>Actinomycetota</taxon>
        <taxon>Actinomycetes</taxon>
        <taxon>Micrococcales</taxon>
        <taxon>Micrococcaceae</taxon>
        <taxon>Citricoccus</taxon>
    </lineage>
</organism>
<dbReference type="PROSITE" id="PS50949">
    <property type="entry name" value="HTH_GNTR"/>
    <property type="match status" value="1"/>
</dbReference>
<dbReference type="SMART" id="SM00345">
    <property type="entry name" value="HTH_GNTR"/>
    <property type="match status" value="1"/>
</dbReference>
<name>A0ABQ2MC30_9MICC</name>
<gene>
    <name evidence="5" type="ORF">GCM10010977_31790</name>
</gene>
<comment type="caution">
    <text evidence="5">The sequence shown here is derived from an EMBL/GenBank/DDBJ whole genome shotgun (WGS) entry which is preliminary data.</text>
</comment>
<dbReference type="PANTHER" id="PTHR43537">
    <property type="entry name" value="TRANSCRIPTIONAL REGULATOR, GNTR FAMILY"/>
    <property type="match status" value="1"/>
</dbReference>
<keyword evidence="2" id="KW-0238">DNA-binding</keyword>
<reference evidence="6" key="1">
    <citation type="journal article" date="2019" name="Int. J. Syst. Evol. Microbiol.">
        <title>The Global Catalogue of Microorganisms (GCM) 10K type strain sequencing project: providing services to taxonomists for standard genome sequencing and annotation.</title>
        <authorList>
            <consortium name="The Broad Institute Genomics Platform"/>
            <consortium name="The Broad Institute Genome Sequencing Center for Infectious Disease"/>
            <person name="Wu L."/>
            <person name="Ma J."/>
        </authorList>
    </citation>
    <scope>NUCLEOTIDE SEQUENCE [LARGE SCALE GENOMIC DNA]</scope>
    <source>
        <strain evidence="6">CGMCC 1.7064</strain>
    </source>
</reference>
<evidence type="ECO:0000256" key="1">
    <source>
        <dbReference type="ARBA" id="ARBA00023015"/>
    </source>
</evidence>
<dbReference type="InterPro" id="IPR036390">
    <property type="entry name" value="WH_DNA-bd_sf"/>
</dbReference>
<dbReference type="Proteomes" id="UP000642509">
    <property type="component" value="Unassembled WGS sequence"/>
</dbReference>
<evidence type="ECO:0000256" key="3">
    <source>
        <dbReference type="ARBA" id="ARBA00023163"/>
    </source>
</evidence>
<dbReference type="Gene3D" id="1.20.120.530">
    <property type="entry name" value="GntR ligand-binding domain-like"/>
    <property type="match status" value="1"/>
</dbReference>
<dbReference type="PRINTS" id="PR00035">
    <property type="entry name" value="HTHGNTR"/>
</dbReference>